<feature type="region of interest" description="Disordered" evidence="1">
    <location>
        <begin position="79"/>
        <end position="175"/>
    </location>
</feature>
<keyword evidence="3" id="KW-1185">Reference proteome</keyword>
<name>A0A1B0DB58_PHLPP</name>
<feature type="region of interest" description="Disordered" evidence="1">
    <location>
        <begin position="236"/>
        <end position="256"/>
    </location>
</feature>
<evidence type="ECO:0000256" key="1">
    <source>
        <dbReference type="SAM" id="MobiDB-lite"/>
    </source>
</evidence>
<protein>
    <submittedName>
        <fullName evidence="2">Uncharacterized protein</fullName>
    </submittedName>
</protein>
<dbReference type="EMBL" id="AJVK01004621">
    <property type="status" value="NOT_ANNOTATED_CDS"/>
    <property type="molecule type" value="Genomic_DNA"/>
</dbReference>
<accession>A0A1B0DB58</accession>
<feature type="compositionally biased region" description="Polar residues" evidence="1">
    <location>
        <begin position="153"/>
        <end position="173"/>
    </location>
</feature>
<evidence type="ECO:0000313" key="2">
    <source>
        <dbReference type="EnsemblMetazoa" id="PPAI004955-PA"/>
    </source>
</evidence>
<sequence length="384" mass="42718">MDGENDLEEQLTSYHICKLPTDSQDVPLKLEAPEEPKDYPPAKKKRDSPRNGIPAQTAQASYKDKSCFRLEVFTVESAKQVPQEILGDVPAPEPTRTAEQLPGAYRGQQLMNSGNSLASSSRNSQDNSSTVNVGNSSTKMWYQLPAEEVNESPPVSQLTQLTPTRVSSRSTKGQAPLRLLDLPDKNEAPMRVLQPPPNPMSQIFPPNSRRKQNIITSPPVACIKIEDDDDDVCIVNTQPPTQPPPPPPPQQPPAPKVQPIIEARHVIKLVTSVPVAKYPCEFCGAKFELWNQRDSHMGNVHRIGGVFVCFVCQKAAREFYIREEAIFQTPHYHLLQAHLAESHKITGQPRGFQCPYCVIHPANYEALVKHLTADHDTAALMFMT</sequence>
<evidence type="ECO:0000313" key="3">
    <source>
        <dbReference type="Proteomes" id="UP000092462"/>
    </source>
</evidence>
<feature type="region of interest" description="Disordered" evidence="1">
    <location>
        <begin position="191"/>
        <end position="212"/>
    </location>
</feature>
<dbReference type="VEuPathDB" id="VectorBase:PPAPM1_003680"/>
<dbReference type="PROSITE" id="PS00028">
    <property type="entry name" value="ZINC_FINGER_C2H2_1"/>
    <property type="match status" value="1"/>
</dbReference>
<feature type="compositionally biased region" description="Pro residues" evidence="1">
    <location>
        <begin position="240"/>
        <end position="256"/>
    </location>
</feature>
<dbReference type="VEuPathDB" id="VectorBase:PPAI004955"/>
<reference evidence="2" key="1">
    <citation type="submission" date="2022-08" db="UniProtKB">
        <authorList>
            <consortium name="EnsemblMetazoa"/>
        </authorList>
    </citation>
    <scope>IDENTIFICATION</scope>
    <source>
        <strain evidence="2">Israel</strain>
    </source>
</reference>
<dbReference type="Proteomes" id="UP000092462">
    <property type="component" value="Unassembled WGS sequence"/>
</dbReference>
<feature type="region of interest" description="Disordered" evidence="1">
    <location>
        <begin position="1"/>
        <end position="61"/>
    </location>
</feature>
<proteinExistence type="predicted"/>
<dbReference type="InterPro" id="IPR013087">
    <property type="entry name" value="Znf_C2H2_type"/>
</dbReference>
<dbReference type="AlphaFoldDB" id="A0A1B0DB58"/>
<feature type="compositionally biased region" description="Low complexity" evidence="1">
    <location>
        <begin position="112"/>
        <end position="138"/>
    </location>
</feature>
<organism evidence="2 3">
    <name type="scientific">Phlebotomus papatasi</name>
    <name type="common">Sandfly</name>
    <dbReference type="NCBI Taxonomy" id="29031"/>
    <lineage>
        <taxon>Eukaryota</taxon>
        <taxon>Metazoa</taxon>
        <taxon>Ecdysozoa</taxon>
        <taxon>Arthropoda</taxon>
        <taxon>Hexapoda</taxon>
        <taxon>Insecta</taxon>
        <taxon>Pterygota</taxon>
        <taxon>Neoptera</taxon>
        <taxon>Endopterygota</taxon>
        <taxon>Diptera</taxon>
        <taxon>Nematocera</taxon>
        <taxon>Psychodoidea</taxon>
        <taxon>Psychodidae</taxon>
        <taxon>Phlebotomus</taxon>
        <taxon>Phlebotomus</taxon>
    </lineage>
</organism>
<dbReference type="EMBL" id="AJVK01004620">
    <property type="status" value="NOT_ANNOTATED_CDS"/>
    <property type="molecule type" value="Genomic_DNA"/>
</dbReference>
<feature type="compositionally biased region" description="Basic and acidic residues" evidence="1">
    <location>
        <begin position="31"/>
        <end position="41"/>
    </location>
</feature>
<dbReference type="SMART" id="SM00355">
    <property type="entry name" value="ZnF_C2H2"/>
    <property type="match status" value="3"/>
</dbReference>
<dbReference type="EnsemblMetazoa" id="PPAI004955-RA">
    <property type="protein sequence ID" value="PPAI004955-PA"/>
    <property type="gene ID" value="PPAI004955"/>
</dbReference>